<comment type="caution">
    <text evidence="3">The sequence shown here is derived from an EMBL/GenBank/DDBJ whole genome shotgun (WGS) entry which is preliminary data.</text>
</comment>
<evidence type="ECO:0000313" key="3">
    <source>
        <dbReference type="EMBL" id="RRK09783.1"/>
    </source>
</evidence>
<organism evidence="3 4">
    <name type="scientific">Lactiplantibacillus garii</name>
    <dbReference type="NCBI Taxonomy" id="2306423"/>
    <lineage>
        <taxon>Bacteria</taxon>
        <taxon>Bacillati</taxon>
        <taxon>Bacillota</taxon>
        <taxon>Bacilli</taxon>
        <taxon>Lactobacillales</taxon>
        <taxon>Lactobacillaceae</taxon>
        <taxon>Lactiplantibacillus</taxon>
    </lineage>
</organism>
<reference evidence="3 4" key="1">
    <citation type="submission" date="2018-08" db="EMBL/GenBank/DDBJ databases">
        <title>Genome Lactobacillus garii FI11369.</title>
        <authorList>
            <person name="Diaz M."/>
            <person name="Narbad A."/>
        </authorList>
    </citation>
    <scope>NUCLEOTIDE SEQUENCE [LARGE SCALE GENOMIC DNA]</scope>
    <source>
        <strain evidence="3 4">FI11369</strain>
    </source>
</reference>
<keyword evidence="4" id="KW-1185">Reference proteome</keyword>
<keyword evidence="2" id="KW-0732">Signal</keyword>
<dbReference type="AlphaFoldDB" id="A0A3R8KKE2"/>
<evidence type="ECO:0000256" key="2">
    <source>
        <dbReference type="SAM" id="SignalP"/>
    </source>
</evidence>
<dbReference type="Proteomes" id="UP000283633">
    <property type="component" value="Unassembled WGS sequence"/>
</dbReference>
<sequence length="176" mass="18975">MNKLITGGLVLLSTGLLSACHQSASPSSAKHSTATARRSTKSVTANNRKIAQHVAREFNKNGQAVTVRTATEVIDDQSKKVNGKSVPHQEIRVLITDKQVLKAVKEAKTAVSNQTASTDQKMYLAGIQETITKAARELKGQDTLTMGYEEDADNTVLVAASMKDKDLIKPVEISIE</sequence>
<gene>
    <name evidence="3" type="ORF">D1831_10765</name>
</gene>
<proteinExistence type="predicted"/>
<feature type="signal peptide" evidence="2">
    <location>
        <begin position="1"/>
        <end position="19"/>
    </location>
</feature>
<protein>
    <recommendedName>
        <fullName evidence="5">Lipoprotein</fullName>
    </recommendedName>
</protein>
<accession>A0A3R8KKE2</accession>
<feature type="chain" id="PRO_5039188456" description="Lipoprotein" evidence="2">
    <location>
        <begin position="20"/>
        <end position="176"/>
    </location>
</feature>
<evidence type="ECO:0008006" key="5">
    <source>
        <dbReference type="Google" id="ProtNLM"/>
    </source>
</evidence>
<dbReference type="RefSeq" id="WP_125072927.1">
    <property type="nucleotide sequence ID" value="NZ_QWZQ01000039.1"/>
</dbReference>
<dbReference type="EMBL" id="QWZQ01000039">
    <property type="protein sequence ID" value="RRK09783.1"/>
    <property type="molecule type" value="Genomic_DNA"/>
</dbReference>
<evidence type="ECO:0000313" key="4">
    <source>
        <dbReference type="Proteomes" id="UP000283633"/>
    </source>
</evidence>
<dbReference type="OrthoDB" id="2313160at2"/>
<feature type="region of interest" description="Disordered" evidence="1">
    <location>
        <begin position="22"/>
        <end position="45"/>
    </location>
</feature>
<evidence type="ECO:0000256" key="1">
    <source>
        <dbReference type="SAM" id="MobiDB-lite"/>
    </source>
</evidence>
<dbReference type="PROSITE" id="PS51257">
    <property type="entry name" value="PROKAR_LIPOPROTEIN"/>
    <property type="match status" value="1"/>
</dbReference>
<name>A0A3R8KKE2_9LACO</name>